<evidence type="ECO:0000256" key="1">
    <source>
        <dbReference type="ARBA" id="ARBA00004613"/>
    </source>
</evidence>
<sequence length="1081" mass="106862">MNKIYALVWNPAQECWNVVSENSSRRGKRSSKRRLAVALSLLGLVSLEPAYALPTGQNIVSGQGSVSTNGQQMTINQQSDKLITQWDGFNVGSNESVTFHQPGSNSVALNRVMGVNGSDIQGKIDANGKVFLVNPNGVVFGKNAQVNVGGLVASTRDISNADFLAGKNRFVGKSQAEVRNDGTLTAAQTGSVALLGARVNNQGVIQAQMGSIALGAGDDITLNFDGNKLLNLQVDGAAVNALAQNGGLLKAEGGQVLMTAKAAGDVLQTVVNNQGAITATTLSNQAGRIVLDGGNNGVVNVAGTLDASAAVGNGGMIETRGARVTVQPAVQVTTRAAGGKTGGWKIAAAEVNVADNGTLNAATLANGLANNNVALTSTQGDVAVSGSVAWQSGNKLSLTSERASVKINAPLKATGAGAGLELNHKTGYALNNDAAVTLSGANAAFSANGEGYQVVQNLQQLQAIDGNMNGRYVLGTDITNGSRINAIGGSNMFTGVFDGLGNTVKGLSISDSGPFVGLFSYSSGRISNLKLDSLTVIGSGGGDFVGGLTGLNFGEISNVKASNILVRGGRDVGGLVGWNYGTLANVSASGKVIGHRETSSIGGLVGTSFGSGANVSNSQADVEVSGAMQDSAYYGGVGGLVGKNDGGSIVNVISKGNVKATANGLSVGGLVGLNTAPAVIKNAVALGNVTTGKDGYVGGLVGLNNGNVVDASAAGKVNGYGALALGGVVGWNAQGKLQNVKASGDVQDLAAAQLGGLVGFNSDGEIRNAQAENSVIGGNKGAIGGLIGANENGIIAGVSTKGMTVGGADSQVGGVIGRNKGDVTGLNSEGGVSAGNGSAIGGLIGVQEAGKVVNVTANSTVKGGNSALVGGLIGKNAGGDITNAVVQGSATGGENSRVGGLVGAHLQGTISNAESRVTVQAGNKSYGGGLVGENNGALSQVSAFGNVSGGVESHVGGLVGIHNFRAADIRQAKASGNVSGGRNSRVGGLAGKNDASIFDSTASGRLMGGSWAFIGGLTGMNTGKIANSAFTGVAAPLPYSAGQQVGSLVGVNLGDLIGNKVSGSAENLPLAGINHRPGSIK</sequence>
<keyword evidence="3" id="KW-0732">Signal</keyword>
<keyword evidence="2" id="KW-0964">Secreted</keyword>
<gene>
    <name evidence="5" type="ORF">D4100_14530</name>
</gene>
<comment type="caution">
    <text evidence="5">The sequence shown here is derived from an EMBL/GenBank/DDBJ whole genome shotgun (WGS) entry which is preliminary data.</text>
</comment>
<evidence type="ECO:0000256" key="2">
    <source>
        <dbReference type="ARBA" id="ARBA00022525"/>
    </source>
</evidence>
<dbReference type="PANTHER" id="PTHR12338:SF8">
    <property type="entry name" value="HEME_HEMOPEXIN-BINDING PROTEIN"/>
    <property type="match status" value="1"/>
</dbReference>
<dbReference type="Proteomes" id="UP000284338">
    <property type="component" value="Unassembled WGS sequence"/>
</dbReference>
<accession>A0AA92X3L2</accession>
<dbReference type="InterPro" id="IPR012334">
    <property type="entry name" value="Pectin_lyas_fold"/>
</dbReference>
<dbReference type="Pfam" id="PF05860">
    <property type="entry name" value="TPS"/>
    <property type="match status" value="1"/>
</dbReference>
<dbReference type="SMART" id="SM00912">
    <property type="entry name" value="Haemagg_act"/>
    <property type="match status" value="1"/>
</dbReference>
<dbReference type="AlphaFoldDB" id="A0AA92X3L2"/>
<dbReference type="PANTHER" id="PTHR12338">
    <property type="entry name" value="AUTOTRANSPORTER"/>
    <property type="match status" value="1"/>
</dbReference>
<proteinExistence type="predicted"/>
<dbReference type="EMBL" id="QYYG01000003">
    <property type="protein sequence ID" value="RJF55506.1"/>
    <property type="molecule type" value="Genomic_DNA"/>
</dbReference>
<organism evidence="5 6">
    <name type="scientific">Serratia inhibens</name>
    <dbReference type="NCBI Taxonomy" id="2338073"/>
    <lineage>
        <taxon>Bacteria</taxon>
        <taxon>Pseudomonadati</taxon>
        <taxon>Pseudomonadota</taxon>
        <taxon>Gammaproteobacteria</taxon>
        <taxon>Enterobacterales</taxon>
        <taxon>Yersiniaceae</taxon>
        <taxon>Serratia</taxon>
    </lineage>
</organism>
<evidence type="ECO:0000313" key="5">
    <source>
        <dbReference type="EMBL" id="RJF55506.1"/>
    </source>
</evidence>
<dbReference type="InterPro" id="IPR008638">
    <property type="entry name" value="FhaB/CdiA-like_TPS"/>
</dbReference>
<dbReference type="InterPro" id="IPR011050">
    <property type="entry name" value="Pectin_lyase_fold/virulence"/>
</dbReference>
<evidence type="ECO:0000313" key="6">
    <source>
        <dbReference type="Proteomes" id="UP000284338"/>
    </source>
</evidence>
<comment type="subcellular location">
    <subcellularLocation>
        <location evidence="1">Secreted</location>
    </subcellularLocation>
</comment>
<dbReference type="Gene3D" id="2.160.20.10">
    <property type="entry name" value="Single-stranded right-handed beta-helix, Pectin lyase-like"/>
    <property type="match status" value="1"/>
</dbReference>
<evidence type="ECO:0000256" key="3">
    <source>
        <dbReference type="ARBA" id="ARBA00022729"/>
    </source>
</evidence>
<dbReference type="SUPFAM" id="SSF51126">
    <property type="entry name" value="Pectin lyase-like"/>
    <property type="match status" value="1"/>
</dbReference>
<dbReference type="GO" id="GO:0005576">
    <property type="term" value="C:extracellular region"/>
    <property type="evidence" value="ECO:0007669"/>
    <property type="project" value="UniProtKB-SubCell"/>
</dbReference>
<dbReference type="InterPro" id="IPR024973">
    <property type="entry name" value="ESPR"/>
</dbReference>
<protein>
    <submittedName>
        <fullName evidence="5">Filamentous hemagglutinin N-terminal domain-containing protein</fullName>
    </submittedName>
</protein>
<evidence type="ECO:0000259" key="4">
    <source>
        <dbReference type="SMART" id="SM00912"/>
    </source>
</evidence>
<reference evidence="5 6" key="1">
    <citation type="submission" date="2018-09" db="EMBL/GenBank/DDBJ databases">
        <title>Draft genome of a novel serratia sp. strain with antifungal activity.</title>
        <authorList>
            <person name="Dichmann S.I."/>
            <person name="Park B.P."/>
            <person name="Pathiraja D."/>
            <person name="Choi I.-G."/>
            <person name="Stougaard P."/>
            <person name="Hennessy R.C."/>
        </authorList>
    </citation>
    <scope>NUCLEOTIDE SEQUENCE [LARGE SCALE GENOMIC DNA]</scope>
    <source>
        <strain evidence="5 6">S40</strain>
    </source>
</reference>
<dbReference type="NCBIfam" id="TIGR01901">
    <property type="entry name" value="adhes_NPXG"/>
    <property type="match status" value="1"/>
</dbReference>
<dbReference type="Gene3D" id="2.160.20.110">
    <property type="match status" value="3"/>
</dbReference>
<feature type="domain" description="Filamentous haemagglutinin FhaB/tRNA nuclease CdiA-like TPS" evidence="4">
    <location>
        <begin position="50"/>
        <end position="162"/>
    </location>
</feature>
<dbReference type="Pfam" id="PF13018">
    <property type="entry name" value="ESPR"/>
    <property type="match status" value="1"/>
</dbReference>
<dbReference type="InterPro" id="IPR050909">
    <property type="entry name" value="Bact_Autotransporter_VF"/>
</dbReference>
<name>A0AA92X3L2_9GAMM</name>
<dbReference type="RefSeq" id="WP_119804641.1">
    <property type="nucleotide sequence ID" value="NZ_QYYG01000003.1"/>
</dbReference>
<keyword evidence="6" id="KW-1185">Reference proteome</keyword>
<dbReference type="Pfam" id="PF07581">
    <property type="entry name" value="Glug"/>
    <property type="match status" value="3"/>
</dbReference>
<dbReference type="InterPro" id="IPR011493">
    <property type="entry name" value="GLUG"/>
</dbReference>